<keyword evidence="9" id="KW-0732">Signal</keyword>
<comment type="catalytic activity">
    <reaction evidence="1">
        <text>2 alpha,alpha'-trehalose 6-mycolate = alpha,alpha'-trehalose 6,6'-bismycolate + alpha,alpha-trehalose</text>
        <dbReference type="Rhea" id="RHEA:23472"/>
        <dbReference type="ChEBI" id="CHEBI:16551"/>
        <dbReference type="ChEBI" id="CHEBI:18195"/>
        <dbReference type="ChEBI" id="CHEBI:18234"/>
        <dbReference type="EC" id="2.3.1.122"/>
    </reaction>
</comment>
<dbReference type="EC" id="2.3.1.20" evidence="4"/>
<dbReference type="EC" id="2.3.1.122" evidence="3"/>
<comment type="similarity">
    <text evidence="2">Belongs to the mycobacterial A85 antigen family.</text>
</comment>
<dbReference type="SUPFAM" id="SSF53474">
    <property type="entry name" value="alpha/beta-Hydrolases"/>
    <property type="match status" value="1"/>
</dbReference>
<evidence type="ECO:0000256" key="4">
    <source>
        <dbReference type="ARBA" id="ARBA00013244"/>
    </source>
</evidence>
<dbReference type="EMBL" id="LT607409">
    <property type="protein sequence ID" value="SCF07894.1"/>
    <property type="molecule type" value="Genomic_DNA"/>
</dbReference>
<dbReference type="InterPro" id="IPR032109">
    <property type="entry name" value="Big_3_5"/>
</dbReference>
<dbReference type="InterPro" id="IPR029058">
    <property type="entry name" value="AB_hydrolase_fold"/>
</dbReference>
<evidence type="ECO:0000256" key="5">
    <source>
        <dbReference type="ARBA" id="ARBA00022679"/>
    </source>
</evidence>
<organism evidence="11 12">
    <name type="scientific">Micromonospora chokoriensis</name>
    <dbReference type="NCBI Taxonomy" id="356851"/>
    <lineage>
        <taxon>Bacteria</taxon>
        <taxon>Bacillati</taxon>
        <taxon>Actinomycetota</taxon>
        <taxon>Actinomycetes</taxon>
        <taxon>Micromonosporales</taxon>
        <taxon>Micromonosporaceae</taxon>
        <taxon>Micromonospora</taxon>
    </lineage>
</organism>
<name>A0A1C4XHJ9_9ACTN</name>
<protein>
    <recommendedName>
        <fullName evidence="7">Acyl-CoA:diacylglycerol acyltransferase</fullName>
        <ecNumber evidence="3">2.3.1.122</ecNumber>
        <ecNumber evidence="4">2.3.1.20</ecNumber>
    </recommendedName>
</protein>
<dbReference type="GO" id="GO:0050348">
    <property type="term" value="F:trehalose O-mycolyltransferase activity"/>
    <property type="evidence" value="ECO:0007669"/>
    <property type="project" value="UniProtKB-EC"/>
</dbReference>
<evidence type="ECO:0000256" key="9">
    <source>
        <dbReference type="SAM" id="SignalP"/>
    </source>
</evidence>
<dbReference type="InterPro" id="IPR050583">
    <property type="entry name" value="Mycobacterial_A85_antigen"/>
</dbReference>
<dbReference type="Pfam" id="PF00756">
    <property type="entry name" value="Esterase"/>
    <property type="match status" value="1"/>
</dbReference>
<dbReference type="Pfam" id="PF16640">
    <property type="entry name" value="Big_3_5"/>
    <property type="match status" value="1"/>
</dbReference>
<dbReference type="RefSeq" id="WP_167393646.1">
    <property type="nucleotide sequence ID" value="NZ_LT607409.1"/>
</dbReference>
<evidence type="ECO:0000313" key="11">
    <source>
        <dbReference type="EMBL" id="SCF07894.1"/>
    </source>
</evidence>
<evidence type="ECO:0000256" key="8">
    <source>
        <dbReference type="ARBA" id="ARBA00048109"/>
    </source>
</evidence>
<evidence type="ECO:0000259" key="10">
    <source>
        <dbReference type="Pfam" id="PF16640"/>
    </source>
</evidence>
<comment type="catalytic activity">
    <reaction evidence="8">
        <text>an acyl-CoA + a 1,2-diacyl-sn-glycerol = a triacyl-sn-glycerol + CoA</text>
        <dbReference type="Rhea" id="RHEA:10868"/>
        <dbReference type="ChEBI" id="CHEBI:17815"/>
        <dbReference type="ChEBI" id="CHEBI:57287"/>
        <dbReference type="ChEBI" id="CHEBI:58342"/>
        <dbReference type="ChEBI" id="CHEBI:64615"/>
        <dbReference type="EC" id="2.3.1.20"/>
    </reaction>
</comment>
<dbReference type="Gene3D" id="3.40.50.1820">
    <property type="entry name" value="alpha/beta hydrolase"/>
    <property type="match status" value="1"/>
</dbReference>
<dbReference type="GO" id="GO:0004144">
    <property type="term" value="F:diacylglycerol O-acyltransferase activity"/>
    <property type="evidence" value="ECO:0007669"/>
    <property type="project" value="UniProtKB-EC"/>
</dbReference>
<dbReference type="GO" id="GO:0005975">
    <property type="term" value="P:carbohydrate metabolic process"/>
    <property type="evidence" value="ECO:0007669"/>
    <property type="project" value="UniProtKB-ARBA"/>
</dbReference>
<dbReference type="InterPro" id="IPR000801">
    <property type="entry name" value="Esterase-like"/>
</dbReference>
<feature type="chain" id="PRO_5008708038" description="Acyl-CoA:diacylglycerol acyltransferase" evidence="9">
    <location>
        <begin position="40"/>
        <end position="524"/>
    </location>
</feature>
<sequence>MSVATPRPPTSSPSRRLVITLLAAVTVAAGTVAVPAASAAPPAPLGPTVTRTDKPPTGYEVTFRYRAPDDVQQVHVYGDWFFSRPENIPCQDCGDARPPTEWQPGDVAATPWHILPMRKGPDGVWTFTTPLPAGTFRYAFTHDCANALGTGCTLHDDPANRWQIQPQYPGAPGAVRSTIYVPTSRTFPTYDTGYQAPVARIGRLESRRYPSPLSTNPAGAHDIVVYTPHGYDPDRAEPYPTLYLSHGSGDHSTAWTMQGVAHLILENAIKDRAAQPMVIVSTDFNGLPGGNEGYVDELRNNVFPFVEQNYHVSTRAQDRAFGGFSAGGSRAYTIMYQHTDLFGYHAAWSAGGPAATPAQIDSMKAVAGGIMIGTGLQDRLGNIAENSQRNAAALRAAGVELDEYNVPGVHTWHVWRPLLNHYLRTLAFRATTTGLDVTAAPVGGSRHTSVTATATVDAVSTGAAAPSGTVEFSAGDRRLGSARVHNGVARLKTILHGDLDAPVVARYQGDKLFDGSHSSPVDAR</sequence>
<dbReference type="InterPro" id="IPR006311">
    <property type="entry name" value="TAT_signal"/>
</dbReference>
<proteinExistence type="inferred from homology"/>
<evidence type="ECO:0000256" key="7">
    <source>
        <dbReference type="ARBA" id="ARBA00032572"/>
    </source>
</evidence>
<dbReference type="Proteomes" id="UP000198224">
    <property type="component" value="Chromosome I"/>
</dbReference>
<evidence type="ECO:0000313" key="12">
    <source>
        <dbReference type="Proteomes" id="UP000198224"/>
    </source>
</evidence>
<dbReference type="AlphaFoldDB" id="A0A1C4XHJ9"/>
<dbReference type="InterPro" id="IPR013783">
    <property type="entry name" value="Ig-like_fold"/>
</dbReference>
<dbReference type="Gene3D" id="2.60.40.10">
    <property type="entry name" value="Immunoglobulins"/>
    <property type="match status" value="2"/>
</dbReference>
<dbReference type="PANTHER" id="PTHR48098">
    <property type="entry name" value="ENTEROCHELIN ESTERASE-RELATED"/>
    <property type="match status" value="1"/>
</dbReference>
<evidence type="ECO:0000256" key="1">
    <source>
        <dbReference type="ARBA" id="ARBA00000697"/>
    </source>
</evidence>
<evidence type="ECO:0000256" key="6">
    <source>
        <dbReference type="ARBA" id="ARBA00023315"/>
    </source>
</evidence>
<evidence type="ECO:0000256" key="2">
    <source>
        <dbReference type="ARBA" id="ARBA00005874"/>
    </source>
</evidence>
<feature type="signal peptide" evidence="9">
    <location>
        <begin position="1"/>
        <end position="39"/>
    </location>
</feature>
<reference evidence="12" key="1">
    <citation type="submission" date="2016-06" db="EMBL/GenBank/DDBJ databases">
        <authorList>
            <person name="Varghese N."/>
            <person name="Submissions Spin"/>
        </authorList>
    </citation>
    <scope>NUCLEOTIDE SEQUENCE [LARGE SCALE GENOMIC DNA]</scope>
    <source>
        <strain evidence="12">DSM 45160</strain>
    </source>
</reference>
<gene>
    <name evidence="11" type="ORF">GA0070612_3602</name>
</gene>
<feature type="domain" description="Bacterial Ig-like" evidence="10">
    <location>
        <begin position="447"/>
        <end position="521"/>
    </location>
</feature>
<evidence type="ECO:0000256" key="3">
    <source>
        <dbReference type="ARBA" id="ARBA00012820"/>
    </source>
</evidence>
<keyword evidence="6" id="KW-0012">Acyltransferase</keyword>
<keyword evidence="5" id="KW-0808">Transferase</keyword>
<dbReference type="PROSITE" id="PS51318">
    <property type="entry name" value="TAT"/>
    <property type="match status" value="1"/>
</dbReference>
<keyword evidence="12" id="KW-1185">Reference proteome</keyword>
<accession>A0A1C4XHJ9</accession>